<feature type="compositionally biased region" description="Acidic residues" evidence="1">
    <location>
        <begin position="20"/>
        <end position="31"/>
    </location>
</feature>
<dbReference type="EMBL" id="HG529654">
    <property type="protein sequence ID" value="CDI55568.1"/>
    <property type="molecule type" value="Genomic_DNA"/>
</dbReference>
<evidence type="ECO:0000313" key="2">
    <source>
        <dbReference type="EMBL" id="CDI55568.1"/>
    </source>
</evidence>
<accession>A0A077R8F8</accession>
<feature type="compositionally biased region" description="Low complexity" evidence="1">
    <location>
        <begin position="39"/>
        <end position="54"/>
    </location>
</feature>
<name>A0A077R8F8_9BASI</name>
<feature type="region of interest" description="Disordered" evidence="1">
    <location>
        <begin position="1"/>
        <end position="61"/>
    </location>
</feature>
<evidence type="ECO:0000256" key="1">
    <source>
        <dbReference type="SAM" id="MobiDB-lite"/>
    </source>
</evidence>
<sequence length="577" mass="62669">MTSSHDSDPFDTLSLAESDASSDFELVDIETDERPFIPSSNVSDAASSTSDAPDTCPLSPQLGASRFHFPDPVSVFQDESAELNSSSIYTLMASHHQLEHPSTPPIDVPTISALAKSELNPSSVAFEHDLGAIEMSQPSIPAKNQQDYPAPSQLNTRIVANAPKAACIIALLATLLLGFKSPSLLGLTEQSTSSITMYANSAKWSTKFASPATTATPKIFDSQAFSLSSFVSSSLALVASASSSSSAVLDAKRAQRTVASTEHIEKPAQLVFDPSKKHKAVTVRSASSVALQNPASASESGKIFKPPCTAERAKADCVKKCEACLQRRCAKRYAESAFQMPSKFHPDSPVLPDSSQSCATTMTWEFWLAELQKDYDLYLMPAMVAARDQAFETARIARRYHQEQVLPAFTSLREQALQAAQRTAEFTAQYNQEQLRPALAFVREQAAQTAQRTAEYHDKVVVPALAQFRQEQLRPALAFVREQAAQTAQRTAEYHDKVVVPALAQFCQQASQAGRTTSDGLSKAAKRFSSEAIGTVQHVREATNINLEALGVDEYVGFMITTAKSIKQNLHHPEQTT</sequence>
<organism evidence="2">
    <name type="scientific">Melanopsichium pennsylvanicum 4</name>
    <dbReference type="NCBI Taxonomy" id="1398559"/>
    <lineage>
        <taxon>Eukaryota</taxon>
        <taxon>Fungi</taxon>
        <taxon>Dikarya</taxon>
        <taxon>Basidiomycota</taxon>
        <taxon>Ustilaginomycotina</taxon>
        <taxon>Ustilaginomycetes</taxon>
        <taxon>Ustilaginales</taxon>
        <taxon>Ustilaginaceae</taxon>
        <taxon>Melanopsichium</taxon>
    </lineage>
</organism>
<dbReference type="AlphaFoldDB" id="A0A077R8F8"/>
<proteinExistence type="predicted"/>
<protein>
    <submittedName>
        <fullName evidence="2">Uncharacterized protein</fullName>
    </submittedName>
</protein>
<reference evidence="2" key="1">
    <citation type="journal article" date="2014" name="Genome Biol. Evol.">
        <title>Gene Loss Rather Than Gene Gain Is Associated with a Host Jump from Monocots to Dicots in the Smut Fungus Melanopsichium pennsylvanicum.</title>
        <authorList>
            <person name="Sharma R."/>
            <person name="Mishra B."/>
            <person name="Runge F."/>
            <person name="Thines M."/>
        </authorList>
    </citation>
    <scope>NUCLEOTIDE SEQUENCE</scope>
    <source>
        <strain evidence="2">4</strain>
    </source>
</reference>